<dbReference type="OrthoDB" id="4319448at2"/>
<dbReference type="Proteomes" id="UP000286931">
    <property type="component" value="Unassembled WGS sequence"/>
</dbReference>
<feature type="region of interest" description="Disordered" evidence="1">
    <location>
        <begin position="42"/>
        <end position="64"/>
    </location>
</feature>
<comment type="caution">
    <text evidence="2">The sequence shown here is derived from an EMBL/GenBank/DDBJ whole genome shotgun (WGS) entry which is preliminary data.</text>
</comment>
<evidence type="ECO:0000313" key="2">
    <source>
        <dbReference type="EMBL" id="GCE00710.1"/>
    </source>
</evidence>
<gene>
    <name evidence="2" type="ORF">EHYA_08436</name>
</gene>
<feature type="compositionally biased region" description="Basic and acidic residues" evidence="1">
    <location>
        <begin position="1"/>
        <end position="19"/>
    </location>
</feature>
<evidence type="ECO:0008006" key="4">
    <source>
        <dbReference type="Google" id="ProtNLM"/>
    </source>
</evidence>
<accession>A0A401Z1C8</accession>
<evidence type="ECO:0000313" key="3">
    <source>
        <dbReference type="Proteomes" id="UP000286931"/>
    </source>
</evidence>
<feature type="region of interest" description="Disordered" evidence="1">
    <location>
        <begin position="1"/>
        <end position="23"/>
    </location>
</feature>
<reference evidence="2 3" key="1">
    <citation type="submission" date="2018-12" db="EMBL/GenBank/DDBJ databases">
        <title>Draft genome sequence of Embleya hyalina NBRC 13850T.</title>
        <authorList>
            <person name="Komaki H."/>
            <person name="Hosoyama A."/>
            <person name="Kimura A."/>
            <person name="Ichikawa N."/>
            <person name="Tamura T."/>
        </authorList>
    </citation>
    <scope>NUCLEOTIDE SEQUENCE [LARGE SCALE GENOMIC DNA]</scope>
    <source>
        <strain evidence="2 3">NBRC 13850</strain>
    </source>
</reference>
<dbReference type="AlphaFoldDB" id="A0A401Z1C8"/>
<name>A0A401Z1C8_9ACTN</name>
<dbReference type="EMBL" id="BIFH01000041">
    <property type="protein sequence ID" value="GCE00710.1"/>
    <property type="molecule type" value="Genomic_DNA"/>
</dbReference>
<evidence type="ECO:0000256" key="1">
    <source>
        <dbReference type="SAM" id="MobiDB-lite"/>
    </source>
</evidence>
<proteinExistence type="predicted"/>
<protein>
    <recommendedName>
        <fullName evidence="4">Tetratricopeptide repeat protein</fullName>
    </recommendedName>
</protein>
<organism evidence="2 3">
    <name type="scientific">Embleya hyalina</name>
    <dbReference type="NCBI Taxonomy" id="516124"/>
    <lineage>
        <taxon>Bacteria</taxon>
        <taxon>Bacillati</taxon>
        <taxon>Actinomycetota</taxon>
        <taxon>Actinomycetes</taxon>
        <taxon>Kitasatosporales</taxon>
        <taxon>Streptomycetaceae</taxon>
        <taxon>Embleya</taxon>
    </lineage>
</organism>
<sequence length="64" mass="7234">MLADAGRPEETVTELERHPTANPEFPARYLIDLGRIEEAVAHLRRPRPRPTWPATTGDTDTPPF</sequence>
<keyword evidence="3" id="KW-1185">Reference proteome</keyword>